<dbReference type="SUPFAM" id="SSF52047">
    <property type="entry name" value="RNI-like"/>
    <property type="match status" value="1"/>
</dbReference>
<proteinExistence type="inferred from homology"/>
<keyword evidence="13" id="KW-1185">Reference proteome</keyword>
<keyword evidence="3" id="KW-0677">Repeat</keyword>
<dbReference type="Gene3D" id="1.10.8.430">
    <property type="entry name" value="Helical domain of apoptotic protease-activating factors"/>
    <property type="match status" value="1"/>
</dbReference>
<dbReference type="SUPFAM" id="SSF52058">
    <property type="entry name" value="L domain-like"/>
    <property type="match status" value="3"/>
</dbReference>
<feature type="domain" description="R13L1/DRL21-like LRR repeat region" evidence="11">
    <location>
        <begin position="695"/>
        <end position="822"/>
    </location>
</feature>
<dbReference type="OMA" id="WFISADA"/>
<dbReference type="GO" id="GO:0043531">
    <property type="term" value="F:ADP binding"/>
    <property type="evidence" value="ECO:0007669"/>
    <property type="project" value="InterPro"/>
</dbReference>
<dbReference type="Pfam" id="PF23559">
    <property type="entry name" value="WHD_DRP"/>
    <property type="match status" value="1"/>
</dbReference>
<dbReference type="InterPro" id="IPR057135">
    <property type="entry name" value="At4g27190-like_LRR"/>
</dbReference>
<dbReference type="PANTHER" id="PTHR36766:SF51">
    <property type="entry name" value="DISEASE RESISTANCE RPP13-LIKE PROTEIN 1"/>
    <property type="match status" value="1"/>
</dbReference>
<evidence type="ECO:0000313" key="13">
    <source>
        <dbReference type="Proteomes" id="UP000241394"/>
    </source>
</evidence>
<reference evidence="12 13" key="1">
    <citation type="submission" date="2017-07" db="EMBL/GenBank/DDBJ databases">
        <title>An improved, manually edited Actinidia chinensis var. chinensis (kiwifruit) genome highlights the challenges associated with draft genomes and gene prediction in plants.</title>
        <authorList>
            <person name="Pilkington S."/>
            <person name="Crowhurst R."/>
            <person name="Hilario E."/>
            <person name="Nardozza S."/>
            <person name="Fraser L."/>
            <person name="Peng Y."/>
            <person name="Gunaseelan K."/>
            <person name="Simpson R."/>
            <person name="Tahir J."/>
            <person name="Deroles S."/>
            <person name="Templeton K."/>
            <person name="Luo Z."/>
            <person name="Davy M."/>
            <person name="Cheng C."/>
            <person name="Mcneilage M."/>
            <person name="Scaglione D."/>
            <person name="Liu Y."/>
            <person name="Zhang Q."/>
            <person name="Datson P."/>
            <person name="De Silva N."/>
            <person name="Gardiner S."/>
            <person name="Bassett H."/>
            <person name="Chagne D."/>
            <person name="Mccallum J."/>
            <person name="Dzierzon H."/>
            <person name="Deng C."/>
            <person name="Wang Y.-Y."/>
            <person name="Barron N."/>
            <person name="Manako K."/>
            <person name="Bowen J."/>
            <person name="Foster T."/>
            <person name="Erridge Z."/>
            <person name="Tiffin H."/>
            <person name="Waite C."/>
            <person name="Davies K."/>
            <person name="Grierson E."/>
            <person name="Laing W."/>
            <person name="Kirk R."/>
            <person name="Chen X."/>
            <person name="Wood M."/>
            <person name="Montefiori M."/>
            <person name="Brummell D."/>
            <person name="Schwinn K."/>
            <person name="Catanach A."/>
            <person name="Fullerton C."/>
            <person name="Li D."/>
            <person name="Meiyalaghan S."/>
            <person name="Nieuwenhuizen N."/>
            <person name="Read N."/>
            <person name="Prakash R."/>
            <person name="Hunter D."/>
            <person name="Zhang H."/>
            <person name="Mckenzie M."/>
            <person name="Knabel M."/>
            <person name="Harris A."/>
            <person name="Allan A."/>
            <person name="Chen A."/>
            <person name="Janssen B."/>
            <person name="Plunkett B."/>
            <person name="Dwamena C."/>
            <person name="Voogd C."/>
            <person name="Leif D."/>
            <person name="Lafferty D."/>
            <person name="Souleyre E."/>
            <person name="Varkonyi-Gasic E."/>
            <person name="Gambi F."/>
            <person name="Hanley J."/>
            <person name="Yao J.-L."/>
            <person name="Cheung J."/>
            <person name="David K."/>
            <person name="Warren B."/>
            <person name="Marsh K."/>
            <person name="Snowden K."/>
            <person name="Lin-Wang K."/>
            <person name="Brian L."/>
            <person name="Martinez-Sanchez M."/>
            <person name="Wang M."/>
            <person name="Ileperuma N."/>
            <person name="Macnee N."/>
            <person name="Campin R."/>
            <person name="Mcatee P."/>
            <person name="Drummond R."/>
            <person name="Espley R."/>
            <person name="Ireland H."/>
            <person name="Wu R."/>
            <person name="Atkinson R."/>
            <person name="Karunairetnam S."/>
            <person name="Bulley S."/>
            <person name="Chunkath S."/>
            <person name="Hanley Z."/>
            <person name="Storey R."/>
            <person name="Thrimawithana A."/>
            <person name="Thomson S."/>
            <person name="David C."/>
            <person name="Testolin R."/>
        </authorList>
    </citation>
    <scope>NUCLEOTIDE SEQUENCE [LARGE SCALE GENOMIC DNA]</scope>
    <source>
        <strain evidence="13">cv. Red5</strain>
        <tissue evidence="12">Young leaf</tissue>
    </source>
</reference>
<comment type="similarity">
    <text evidence="1">Belongs to the disease resistance NB-LRR family.</text>
</comment>
<dbReference type="PANTHER" id="PTHR36766">
    <property type="entry name" value="PLANT BROAD-SPECTRUM MILDEW RESISTANCE PROTEIN RPW8"/>
    <property type="match status" value="1"/>
</dbReference>
<keyword evidence="6" id="KW-0067">ATP-binding</keyword>
<evidence type="ECO:0000259" key="10">
    <source>
        <dbReference type="Pfam" id="PF23559"/>
    </source>
</evidence>
<dbReference type="Pfam" id="PF18052">
    <property type="entry name" value="Rx_N"/>
    <property type="match status" value="1"/>
</dbReference>
<dbReference type="Pfam" id="PF23247">
    <property type="entry name" value="LRR_RPS2"/>
    <property type="match status" value="1"/>
</dbReference>
<dbReference type="InParanoid" id="A0A2R6QKJ8"/>
<dbReference type="Gramene" id="PSS09924">
    <property type="protein sequence ID" value="PSS09924"/>
    <property type="gene ID" value="CEY00_Acc17012"/>
</dbReference>
<dbReference type="PRINTS" id="PR00364">
    <property type="entry name" value="DISEASERSIST"/>
</dbReference>
<feature type="domain" description="Disease resistance N-terminal" evidence="8">
    <location>
        <begin position="11"/>
        <end position="98"/>
    </location>
</feature>
<keyword evidence="5" id="KW-0611">Plant defense</keyword>
<evidence type="ECO:0000313" key="12">
    <source>
        <dbReference type="EMBL" id="PSS09924.1"/>
    </source>
</evidence>
<dbReference type="InterPro" id="IPR002182">
    <property type="entry name" value="NB-ARC"/>
</dbReference>
<dbReference type="InterPro" id="IPR042197">
    <property type="entry name" value="Apaf_helical"/>
</dbReference>
<name>A0A2R6QKJ8_ACTCC</name>
<evidence type="ECO:0000256" key="6">
    <source>
        <dbReference type="ARBA" id="ARBA00022840"/>
    </source>
</evidence>
<keyword evidence="4" id="KW-0547">Nucleotide-binding</keyword>
<evidence type="ECO:0000256" key="1">
    <source>
        <dbReference type="ARBA" id="ARBA00008894"/>
    </source>
</evidence>
<gene>
    <name evidence="12" type="ORF">CEY00_Acc17012</name>
</gene>
<dbReference type="GO" id="GO:0005524">
    <property type="term" value="F:ATP binding"/>
    <property type="evidence" value="ECO:0007669"/>
    <property type="project" value="UniProtKB-KW"/>
</dbReference>
<dbReference type="GO" id="GO:0051607">
    <property type="term" value="P:defense response to virus"/>
    <property type="evidence" value="ECO:0007669"/>
    <property type="project" value="UniProtKB-ARBA"/>
</dbReference>
<dbReference type="InterPro" id="IPR027417">
    <property type="entry name" value="P-loop_NTPase"/>
</dbReference>
<dbReference type="Pfam" id="PF25019">
    <property type="entry name" value="LRR_R13L1-DRL21"/>
    <property type="match status" value="1"/>
</dbReference>
<evidence type="ECO:0000256" key="3">
    <source>
        <dbReference type="ARBA" id="ARBA00022737"/>
    </source>
</evidence>
<accession>A0A2R6QKJ8</accession>
<dbReference type="FunFam" id="3.40.50.300:FF:001091">
    <property type="entry name" value="Probable disease resistance protein At1g61300"/>
    <property type="match status" value="1"/>
</dbReference>
<evidence type="ECO:0000256" key="4">
    <source>
        <dbReference type="ARBA" id="ARBA00022741"/>
    </source>
</evidence>
<feature type="domain" description="Disease resistance protein winged helix" evidence="10">
    <location>
        <begin position="438"/>
        <end position="507"/>
    </location>
</feature>
<dbReference type="InterPro" id="IPR032675">
    <property type="entry name" value="LRR_dom_sf"/>
</dbReference>
<evidence type="ECO:0000259" key="11">
    <source>
        <dbReference type="Pfam" id="PF25019"/>
    </source>
</evidence>
<evidence type="ECO:0000259" key="7">
    <source>
        <dbReference type="Pfam" id="PF00931"/>
    </source>
</evidence>
<dbReference type="InterPro" id="IPR041118">
    <property type="entry name" value="Rx_N"/>
</dbReference>
<organism evidence="12 13">
    <name type="scientific">Actinidia chinensis var. chinensis</name>
    <name type="common">Chinese soft-hair kiwi</name>
    <dbReference type="NCBI Taxonomy" id="1590841"/>
    <lineage>
        <taxon>Eukaryota</taxon>
        <taxon>Viridiplantae</taxon>
        <taxon>Streptophyta</taxon>
        <taxon>Embryophyta</taxon>
        <taxon>Tracheophyta</taxon>
        <taxon>Spermatophyta</taxon>
        <taxon>Magnoliopsida</taxon>
        <taxon>eudicotyledons</taxon>
        <taxon>Gunneridae</taxon>
        <taxon>Pentapetalae</taxon>
        <taxon>asterids</taxon>
        <taxon>Ericales</taxon>
        <taxon>Actinidiaceae</taxon>
        <taxon>Actinidia</taxon>
    </lineage>
</organism>
<dbReference type="Proteomes" id="UP000241394">
    <property type="component" value="Chromosome LG15"/>
</dbReference>
<sequence>MTVGEIFLAAFIQVLFEKLASGELSNFVRREGIHTALKKWTRMLEEIEAVLADAEEKQITERGIQIWLEDLEDLAYDLDDVLDEIATEALRRKLMHQEQPASTSKVRALIPTCCTSLSPSTLLSDFRMKSKLDEITPRLQDLFERRSGLGLRKVAAVASARGSQRTETTSLIHEPCVHGRDEDKKAIMELLLNDQLSNTKFGVVPIVGMGGVGKTTLAQSVYNDETIEKHFNFKAWVCVSDNFDIMRVTKAILESVTSRTCDFKELDQVQVQLKKGLAGKKFLIVLDDVWNKNHGDWSKLKSPFIDGAQGSKVIVTTRDRDVAGMMGPVKYHDLKPLSDDDCWFVFSQHAFENLSMDGCPNLVSIGRKIVAKCGGLPLAARTLGGLLRRKSRNDEWEDVLKSKMWELHDNESDILPALRLSYWHLPAYLKKCFAYCSILPNDYEFEEKELVLLWMAEGFIQHPKGEKQIEDLGCEYFRELLARSFFQPSISGERSLFVMHDLINDLAQYVARRICFRLEDNLENKDIGNARHSSYMRDYCDGIKKFETFHEAKNLRTFLSYGSRNQKHFLTSNVPLNLLPKLGCLRVLSLRSYKIVELSSKVGNLKHVRYLDLSNTRIERLPESLGTLYNLQTLILKDCFNLEKLPRDMGNLINLRHLDITGADSLEEMPSKMGKLTNLQTLSNYIISKGDGPMIRELGILIHLRGTLCISGLENVVDVADASGANLNDKQGIDVLSMKWSNSSDDSRKESIELGVLEMLQPNKNLKKLTISSYHGLRFPSWVGDPLFSNMVRLKLEDCEKCAFLPPLGLLPKLAELHIRGMKAVENVGLEFYGLGSSNPFPSLEILSFANMPKWKDWTPFGVDAEAQVFARLSKLSIGRCPKLLGKFPSNLPLLKTLEIWECLQLVVEWFPSPRMPHGMRNTHPFDSLTSLSLSDGSIPCSFNSPEVADEACRPSSSLTSMSLENIQELTCLPSWFLQGMMGLQELTIVGCQNLTILWQNDVRIQHWLPTLRRLVIEKCPQLISLFEEEMEGQQQQYEGLPNIMNLEHLNITNCQKLEKLPRGLPSTLRTIFIYGCNSLQSLPELMMLKNLEKLTVNYCSALTCLCPGAGLPSTIKKLSIGGCEKLEAVLAEGMTINCPSIESIGISSCDNLKTLPDVIQNHDLRNLNKLAIEKCDNLESLPEGWFPTPNLRELFITRCKKLDAPPQSAYNKNCNLTSLQQLDIDSSPAAAGIASYVLMEVHSLTNLTKLTISNIDKPPSEWCLHRLTSLRELHLKDSNCVSFPEDGLSLPTSLISLEIVRFPNLEKLSSKVLQTLTSLGEFCIGACPMVTSIAELGLLTSLSKLLIKRCPNLASIAWLGLLPSLLELWIFDCSNLASFPEQGLPLSLLQLTIGACPILKQRCEREKGKYWPFIAHIPRVEIDDRVIL</sequence>
<dbReference type="EMBL" id="NKQK01000015">
    <property type="protein sequence ID" value="PSS09924.1"/>
    <property type="molecule type" value="Genomic_DNA"/>
</dbReference>
<dbReference type="Gene3D" id="1.10.10.10">
    <property type="entry name" value="Winged helix-like DNA-binding domain superfamily/Winged helix DNA-binding domain"/>
    <property type="match status" value="1"/>
</dbReference>
<dbReference type="FunFam" id="1.10.10.10:FF:000322">
    <property type="entry name" value="Probable disease resistance protein At1g63360"/>
    <property type="match status" value="1"/>
</dbReference>
<keyword evidence="2" id="KW-0433">Leucine-rich repeat</keyword>
<reference evidence="13" key="2">
    <citation type="journal article" date="2018" name="BMC Genomics">
        <title>A manually annotated Actinidia chinensis var. chinensis (kiwifruit) genome highlights the challenges associated with draft genomes and gene prediction in plants.</title>
        <authorList>
            <person name="Pilkington S.M."/>
            <person name="Crowhurst R."/>
            <person name="Hilario E."/>
            <person name="Nardozza S."/>
            <person name="Fraser L."/>
            <person name="Peng Y."/>
            <person name="Gunaseelan K."/>
            <person name="Simpson R."/>
            <person name="Tahir J."/>
            <person name="Deroles S.C."/>
            <person name="Templeton K."/>
            <person name="Luo Z."/>
            <person name="Davy M."/>
            <person name="Cheng C."/>
            <person name="McNeilage M."/>
            <person name="Scaglione D."/>
            <person name="Liu Y."/>
            <person name="Zhang Q."/>
            <person name="Datson P."/>
            <person name="De Silva N."/>
            <person name="Gardiner S.E."/>
            <person name="Bassett H."/>
            <person name="Chagne D."/>
            <person name="McCallum J."/>
            <person name="Dzierzon H."/>
            <person name="Deng C."/>
            <person name="Wang Y.Y."/>
            <person name="Barron L."/>
            <person name="Manako K."/>
            <person name="Bowen J."/>
            <person name="Foster T.M."/>
            <person name="Erridge Z.A."/>
            <person name="Tiffin H."/>
            <person name="Waite C.N."/>
            <person name="Davies K.M."/>
            <person name="Grierson E.P."/>
            <person name="Laing W.A."/>
            <person name="Kirk R."/>
            <person name="Chen X."/>
            <person name="Wood M."/>
            <person name="Montefiori M."/>
            <person name="Brummell D.A."/>
            <person name="Schwinn K.E."/>
            <person name="Catanach A."/>
            <person name="Fullerton C."/>
            <person name="Li D."/>
            <person name="Meiyalaghan S."/>
            <person name="Nieuwenhuizen N."/>
            <person name="Read N."/>
            <person name="Prakash R."/>
            <person name="Hunter D."/>
            <person name="Zhang H."/>
            <person name="McKenzie M."/>
            <person name="Knabel M."/>
            <person name="Harris A."/>
            <person name="Allan A.C."/>
            <person name="Gleave A."/>
            <person name="Chen A."/>
            <person name="Janssen B.J."/>
            <person name="Plunkett B."/>
            <person name="Ampomah-Dwamena C."/>
            <person name="Voogd C."/>
            <person name="Leif D."/>
            <person name="Lafferty D."/>
            <person name="Souleyre E.J.F."/>
            <person name="Varkonyi-Gasic E."/>
            <person name="Gambi F."/>
            <person name="Hanley J."/>
            <person name="Yao J.L."/>
            <person name="Cheung J."/>
            <person name="David K.M."/>
            <person name="Warren B."/>
            <person name="Marsh K."/>
            <person name="Snowden K.C."/>
            <person name="Lin-Wang K."/>
            <person name="Brian L."/>
            <person name="Martinez-Sanchez M."/>
            <person name="Wang M."/>
            <person name="Ileperuma N."/>
            <person name="Macnee N."/>
            <person name="Campin R."/>
            <person name="McAtee P."/>
            <person name="Drummond R.S.M."/>
            <person name="Espley R.V."/>
            <person name="Ireland H.S."/>
            <person name="Wu R."/>
            <person name="Atkinson R.G."/>
            <person name="Karunairetnam S."/>
            <person name="Bulley S."/>
            <person name="Chunkath S."/>
            <person name="Hanley Z."/>
            <person name="Storey R."/>
            <person name="Thrimawithana A.H."/>
            <person name="Thomson S."/>
            <person name="David C."/>
            <person name="Testolin R."/>
            <person name="Huang H."/>
            <person name="Hellens R.P."/>
            <person name="Schaffer R.J."/>
        </authorList>
    </citation>
    <scope>NUCLEOTIDE SEQUENCE [LARGE SCALE GENOMIC DNA]</scope>
    <source>
        <strain evidence="13">cv. Red5</strain>
    </source>
</reference>
<dbReference type="Gene3D" id="1.20.5.4130">
    <property type="match status" value="1"/>
</dbReference>
<comment type="caution">
    <text evidence="12">The sequence shown here is derived from an EMBL/GenBank/DDBJ whole genome shotgun (WGS) entry which is preliminary data.</text>
</comment>
<dbReference type="OrthoDB" id="2973320at2759"/>
<dbReference type="Pfam" id="PF00931">
    <property type="entry name" value="NB-ARC"/>
    <property type="match status" value="1"/>
</dbReference>
<dbReference type="InterPro" id="IPR056789">
    <property type="entry name" value="LRR_R13L1-DRL21"/>
</dbReference>
<dbReference type="InterPro" id="IPR058922">
    <property type="entry name" value="WHD_DRP"/>
</dbReference>
<dbReference type="InterPro" id="IPR036388">
    <property type="entry name" value="WH-like_DNA-bd_sf"/>
</dbReference>
<feature type="domain" description="NB-ARC" evidence="7">
    <location>
        <begin position="193"/>
        <end position="353"/>
    </location>
</feature>
<dbReference type="STRING" id="1590841.A0A2R6QKJ8"/>
<dbReference type="SUPFAM" id="SSF52540">
    <property type="entry name" value="P-loop containing nucleoside triphosphate hydrolases"/>
    <property type="match status" value="1"/>
</dbReference>
<dbReference type="Gene3D" id="3.80.10.10">
    <property type="entry name" value="Ribonuclease Inhibitor"/>
    <property type="match status" value="4"/>
</dbReference>
<evidence type="ECO:0000256" key="5">
    <source>
        <dbReference type="ARBA" id="ARBA00022821"/>
    </source>
</evidence>
<evidence type="ECO:0000259" key="9">
    <source>
        <dbReference type="Pfam" id="PF23247"/>
    </source>
</evidence>
<dbReference type="Gene3D" id="3.40.50.300">
    <property type="entry name" value="P-loop containing nucleotide triphosphate hydrolases"/>
    <property type="match status" value="1"/>
</dbReference>
<feature type="domain" description="Disease resistance protein At4g27190-like leucine-rich repeats" evidence="9">
    <location>
        <begin position="1067"/>
        <end position="1177"/>
    </location>
</feature>
<evidence type="ECO:0000259" key="8">
    <source>
        <dbReference type="Pfam" id="PF18052"/>
    </source>
</evidence>
<protein>
    <submittedName>
        <fullName evidence="12">Disease resistance RPP13-like protein</fullName>
    </submittedName>
</protein>
<evidence type="ECO:0000256" key="2">
    <source>
        <dbReference type="ARBA" id="ARBA00022614"/>
    </source>
</evidence>